<keyword evidence="35" id="KW-1185">Reference proteome</keyword>
<dbReference type="GO" id="GO:0005829">
    <property type="term" value="C:cytosol"/>
    <property type="evidence" value="ECO:0007669"/>
    <property type="project" value="UniProtKB-SubCell"/>
</dbReference>
<feature type="compositionally biased region" description="Polar residues" evidence="32">
    <location>
        <begin position="192"/>
        <end position="205"/>
    </location>
</feature>
<reference evidence="34 35" key="1">
    <citation type="journal article" date="2013" name="Nat. Commun.">
        <title>Genome analysis reveals insights into physiology and longevity of the Brandt's bat Myotis brandtii.</title>
        <authorList>
            <person name="Seim I."/>
            <person name="Fang X."/>
            <person name="Xiong Z."/>
            <person name="Lobanov A.V."/>
            <person name="Huang Z."/>
            <person name="Ma S."/>
            <person name="Feng Y."/>
            <person name="Turanov A.A."/>
            <person name="Zhu Y."/>
            <person name="Lenz T.L."/>
            <person name="Gerashchenko M.V."/>
            <person name="Fan D."/>
            <person name="Hee Yim S."/>
            <person name="Yao X."/>
            <person name="Jordan D."/>
            <person name="Xiong Y."/>
            <person name="Ma Y."/>
            <person name="Lyapunov A.N."/>
            <person name="Chen G."/>
            <person name="Kulakova O.I."/>
            <person name="Sun Y."/>
            <person name="Lee S.G."/>
            <person name="Bronson R.T."/>
            <person name="Moskalev A.A."/>
            <person name="Sunyaev S.R."/>
            <person name="Zhang G."/>
            <person name="Krogh A."/>
            <person name="Wang J."/>
            <person name="Gladyshev V.N."/>
        </authorList>
    </citation>
    <scope>NUCLEOTIDE SEQUENCE [LARGE SCALE GENOMIC DNA]</scope>
</reference>
<keyword evidence="19" id="KW-0496">Mitochondrion</keyword>
<dbReference type="GO" id="GO:0008270">
    <property type="term" value="F:zinc ion binding"/>
    <property type="evidence" value="ECO:0007669"/>
    <property type="project" value="InterPro"/>
</dbReference>
<dbReference type="EMBL" id="KE162617">
    <property type="protein sequence ID" value="EPQ09014.1"/>
    <property type="molecule type" value="Genomic_DNA"/>
</dbReference>
<evidence type="ECO:0000313" key="35">
    <source>
        <dbReference type="Proteomes" id="UP000052978"/>
    </source>
</evidence>
<evidence type="ECO:0000256" key="5">
    <source>
        <dbReference type="ARBA" id="ARBA00004606"/>
    </source>
</evidence>
<evidence type="ECO:0000256" key="31">
    <source>
        <dbReference type="SAM" id="Coils"/>
    </source>
</evidence>
<evidence type="ECO:0000256" key="2">
    <source>
        <dbReference type="ARBA" id="ARBA00004123"/>
    </source>
</evidence>
<keyword evidence="10" id="KW-0645">Protease</keyword>
<evidence type="ECO:0000256" key="18">
    <source>
        <dbReference type="ARBA" id="ARBA00023054"/>
    </source>
</evidence>
<feature type="compositionally biased region" description="Polar residues" evidence="32">
    <location>
        <begin position="1561"/>
        <end position="1581"/>
    </location>
</feature>
<dbReference type="PROSITE" id="PS52035">
    <property type="entry name" value="PEPTIDASE_M14"/>
    <property type="match status" value="1"/>
</dbReference>
<accession>S7MX47</accession>
<dbReference type="Gene3D" id="1.10.287.1490">
    <property type="match status" value="1"/>
</dbReference>
<keyword evidence="20" id="KW-0472">Membrane</keyword>
<feature type="compositionally biased region" description="Acidic residues" evidence="32">
    <location>
        <begin position="1544"/>
        <end position="1560"/>
    </location>
</feature>
<keyword evidence="13" id="KW-0378">Hydrolase</keyword>
<comment type="similarity">
    <text evidence="7">Belongs to the GOLM family.</text>
</comment>
<dbReference type="SUPFAM" id="SSF48371">
    <property type="entry name" value="ARM repeat"/>
    <property type="match status" value="1"/>
</dbReference>
<keyword evidence="12" id="KW-0479">Metal-binding</keyword>
<dbReference type="PANTHER" id="PTHR12756">
    <property type="entry name" value="CYTOSOLIC CARBOXYPEPTIDASE"/>
    <property type="match status" value="1"/>
</dbReference>
<evidence type="ECO:0000256" key="13">
    <source>
        <dbReference type="ARBA" id="ARBA00022801"/>
    </source>
</evidence>
<feature type="compositionally biased region" description="Basic and acidic residues" evidence="32">
    <location>
        <begin position="259"/>
        <end position="294"/>
    </location>
</feature>
<keyword evidence="9 34" id="KW-0121">Carboxypeptidase</keyword>
<evidence type="ECO:0000256" key="22">
    <source>
        <dbReference type="ARBA" id="ARBA00024524"/>
    </source>
</evidence>
<keyword evidence="15" id="KW-0735">Signal-anchor</keyword>
<evidence type="ECO:0000256" key="6">
    <source>
        <dbReference type="ARBA" id="ARBA00005988"/>
    </source>
</evidence>
<dbReference type="SUPFAM" id="SSF53187">
    <property type="entry name" value="Zn-dependent exopeptidases"/>
    <property type="match status" value="1"/>
</dbReference>
<dbReference type="FunFam" id="2.60.40.3120:FF:000001">
    <property type="entry name" value="cytosolic carboxypeptidase 1 isoform X1"/>
    <property type="match status" value="1"/>
</dbReference>
<dbReference type="Pfam" id="PF18027">
    <property type="entry name" value="Pepdidase_M14_N"/>
    <property type="match status" value="1"/>
</dbReference>
<dbReference type="FunFam" id="1.25.10.10:FF:000125">
    <property type="entry name" value="cytosolic carboxypeptidase 1 isoform X1"/>
    <property type="match status" value="1"/>
</dbReference>
<evidence type="ECO:0000256" key="4">
    <source>
        <dbReference type="ARBA" id="ARBA00004514"/>
    </source>
</evidence>
<dbReference type="PRINTS" id="PR02084">
    <property type="entry name" value="GOLM1CASC4"/>
</dbReference>
<feature type="compositionally biased region" description="Basic and acidic residues" evidence="32">
    <location>
        <begin position="239"/>
        <end position="250"/>
    </location>
</feature>
<dbReference type="EC" id="3.4.17.24" evidence="23"/>
<feature type="region of interest" description="Disordered" evidence="32">
    <location>
        <begin position="173"/>
        <end position="364"/>
    </location>
</feature>
<dbReference type="Gene3D" id="2.60.40.3120">
    <property type="match status" value="1"/>
</dbReference>
<evidence type="ECO:0000256" key="21">
    <source>
        <dbReference type="ARBA" id="ARBA00023242"/>
    </source>
</evidence>
<evidence type="ECO:0000256" key="7">
    <source>
        <dbReference type="ARBA" id="ARBA00007474"/>
    </source>
</evidence>
<evidence type="ECO:0000256" key="3">
    <source>
        <dbReference type="ARBA" id="ARBA00004173"/>
    </source>
</evidence>
<dbReference type="GO" id="GO:0016020">
    <property type="term" value="C:membrane"/>
    <property type="evidence" value="ECO:0007669"/>
    <property type="project" value="UniProtKB-SubCell"/>
</dbReference>
<protein>
    <recommendedName>
        <fullName evidence="25">Cytosolic carboxypeptidase 1</fullName>
        <ecNumber evidence="23">3.4.17.24</ecNumber>
    </recommendedName>
    <alternativeName>
        <fullName evidence="27">ATP/GTP-binding protein 1</fullName>
    </alternativeName>
    <alternativeName>
        <fullName evidence="26">Protein deglutamylase CCP1</fullName>
    </alternativeName>
</protein>
<evidence type="ECO:0000256" key="20">
    <source>
        <dbReference type="ARBA" id="ARBA00023136"/>
    </source>
</evidence>
<evidence type="ECO:0000256" key="29">
    <source>
        <dbReference type="ARBA" id="ARBA00063732"/>
    </source>
</evidence>
<evidence type="ECO:0000256" key="15">
    <source>
        <dbReference type="ARBA" id="ARBA00022968"/>
    </source>
</evidence>
<keyword evidence="17" id="KW-0482">Metalloprotease</keyword>
<comment type="cofactor">
    <cofactor evidence="1">
        <name>Zn(2+)</name>
        <dbReference type="ChEBI" id="CHEBI:29105"/>
    </cofactor>
</comment>
<keyword evidence="21" id="KW-0539">Nucleus</keyword>
<evidence type="ECO:0000256" key="8">
    <source>
        <dbReference type="ARBA" id="ARBA00022490"/>
    </source>
</evidence>
<dbReference type="PANTHER" id="PTHR12756:SF24">
    <property type="entry name" value="CYTOSOLIC CARBOXYPEPTIDASE 1"/>
    <property type="match status" value="1"/>
</dbReference>
<evidence type="ECO:0000256" key="23">
    <source>
        <dbReference type="ARBA" id="ARBA00026108"/>
    </source>
</evidence>
<feature type="compositionally biased region" description="Basic and acidic residues" evidence="32">
    <location>
        <begin position="337"/>
        <end position="346"/>
    </location>
</feature>
<dbReference type="Pfam" id="PF00246">
    <property type="entry name" value="Peptidase_M14"/>
    <property type="match status" value="1"/>
</dbReference>
<dbReference type="GO" id="GO:0005634">
    <property type="term" value="C:nucleus"/>
    <property type="evidence" value="ECO:0007669"/>
    <property type="project" value="UniProtKB-SubCell"/>
</dbReference>
<comment type="catalytic activity">
    <reaction evidence="22">
        <text>C-terminal L-alpha-aminoacyl-L-glutamyl-L-glutamyl-[tubulin] + H2O = C-terminal L-alpha-aminoacyl-L-glutamyl-[tubulin] + L-glutamate</text>
        <dbReference type="Rhea" id="RHEA:63792"/>
        <dbReference type="Rhea" id="RHEA-COMP:16435"/>
        <dbReference type="Rhea" id="RHEA-COMP:16436"/>
        <dbReference type="ChEBI" id="CHEBI:15377"/>
        <dbReference type="ChEBI" id="CHEBI:29985"/>
        <dbReference type="ChEBI" id="CHEBI:149555"/>
        <dbReference type="ChEBI" id="CHEBI:149556"/>
        <dbReference type="EC" id="3.4.17.24"/>
    </reaction>
    <physiologicalReaction direction="left-to-right" evidence="22">
        <dbReference type="Rhea" id="RHEA:63793"/>
    </physiologicalReaction>
</comment>
<comment type="subcellular location">
    <subcellularLocation>
        <location evidence="4">Cytoplasm</location>
        <location evidence="4">Cytosol</location>
    </subcellularLocation>
    <subcellularLocation>
        <location evidence="5">Membrane</location>
        <topology evidence="5">Single-pass type II membrane protein</topology>
    </subcellularLocation>
    <subcellularLocation>
        <location evidence="3">Mitochondrion</location>
    </subcellularLocation>
    <subcellularLocation>
        <location evidence="2">Nucleus</location>
    </subcellularLocation>
</comment>
<feature type="coiled-coil region" evidence="31">
    <location>
        <begin position="29"/>
        <end position="77"/>
    </location>
</feature>
<dbReference type="InterPro" id="IPR000834">
    <property type="entry name" value="Peptidase_M14"/>
</dbReference>
<dbReference type="InterPro" id="IPR040626">
    <property type="entry name" value="Pepdidase_M14_N"/>
</dbReference>
<evidence type="ECO:0000259" key="33">
    <source>
        <dbReference type="PROSITE" id="PS52035"/>
    </source>
</evidence>
<feature type="compositionally biased region" description="Acidic residues" evidence="32">
    <location>
        <begin position="347"/>
        <end position="359"/>
    </location>
</feature>
<evidence type="ECO:0000256" key="27">
    <source>
        <dbReference type="ARBA" id="ARBA00043070"/>
    </source>
</evidence>
<keyword evidence="14" id="KW-0862">Zinc</keyword>
<organism evidence="34 35">
    <name type="scientific">Myotis brandtii</name>
    <name type="common">Brandt's bat</name>
    <dbReference type="NCBI Taxonomy" id="109478"/>
    <lineage>
        <taxon>Eukaryota</taxon>
        <taxon>Metazoa</taxon>
        <taxon>Chordata</taxon>
        <taxon>Craniata</taxon>
        <taxon>Vertebrata</taxon>
        <taxon>Euteleostomi</taxon>
        <taxon>Mammalia</taxon>
        <taxon>Eutheria</taxon>
        <taxon>Laurasiatheria</taxon>
        <taxon>Chiroptera</taxon>
        <taxon>Yangochiroptera</taxon>
        <taxon>Vespertilionidae</taxon>
        <taxon>Myotis</taxon>
    </lineage>
</organism>
<sequence length="1581" mass="178521">MKSPPFVLAALVACIIVLGFNYWIASSRSVDLQTRIMELEGRVRRAAAERGAVELKKNEFQGELEKQREQLDKIQSSHNFQMESVNRLHQDEKARPAWAVLVNNITTGERLIRTLQDQLKALQKNYGKLQQDVLQFQKNQTNLERKFSYDLSQCINQMKEVKEQCEEQIEEVTKKGNEAVASRDLSEHKEPSQQLRAPSETQPRLQDTGLPPAVLPQMKGNVPGNGEPQTPVPSSEAALDLRREGEKEETNDIQVISEEALRRDSQALPQEPDHEQAVEADRHAGGRGMGDARDPGQTPQVPATLLMSQENQEVEEPERDQLVVRDGQEEEQDADEEGRNEQKVGGDDDYNMDENEAESETDKQAALAGNDRNVNVLNAESQKCQQFPQLRSIMVCHYAFTRLTSLTNNSRVVGLLAQLEKISTEPTESDTARYVTSKILHLAQSQEKIRREMTAKGSTGMEVLLSTLENTKDLQTTLNILSILVELVSAGGGRRASFLVAKGGSQILLQLLMNASKESPPNEELMVQIHSILAKIGPKDKKFGVKARINGTLNITLNLVKQNLQNHRLVLPCLQLLRVYSANSVNSVSLGKNGVVELMFKTIGPFSKKNSGLMKVALDTLAALLKSKTNARRAVDRGYVQVLLTIYVDWHRHDNRHRNMLIRKGILQSLKSVTNIKLGRKAFIDANGMKILYNTSQECLAVRTLDPLVNISSLIMRKCFPKNRLPLPTIKSSFHFQLPVIPMTGPVAQLYSLPPEVDDVVDESDDNDDIDLEAENETENEDDLDQNFKNDDIETDINKLKPQQEPGRTIEELKMYEHLFPELVDDFQDYDLISKEPKPLVFEGKVRGPIVVPTAGEEAAGNSGNFRKGVVMKENVSPLGDEGDKKPSFMDLAKEDIKDNDRTLQQPLGMKKDYSLPLTVVTCSKACPHVAACGNVLFEGRTVQLGKLCCTGVEIEDDEDTESASSVEQVSVEVPDGPTLHDSDLYIEIVKNTKSVPEYSEVAYPDYFGHIPPPFKEPILERPYGVQRTKIAQDIERLIHQSDIIDRVVYDLDNPNYIIPEEGDILKFNSKFESGNLRKVIQIRKNEYDLILNSDINSNHYHQWFYFEVSGMRPGVAYRFNIINCEKSNSQFNYGMQPLMYSVQEALNARPWWTRVGTDICYYKNHFSRSSVAAGGQKGKSYYTITFTVNFPHKDDVCYFAYHYPYTYSTLQMHLQKLESAHNPQQIYFRRDVLCETLSGNSCPLVTITAMPESNYYEHICQFRNRPYVFLSARVHPGETNASWVMKGTLEYLMSNSPTAQSLRECYIFKIVPMLNPDGVINGNHRCSLSGEDLNRQWQSPNPDLHPTIYHAKGLLQYLAAVKRLPLVYCDYHGHSRKKNVFMYGCSIKETVWHTNNNASSCDVVEDVGYRTLPKILSHIAPAFCMSSCSFVVEKSKESTARVVVWREIGVQRSYTMESTLCGCDQGKYKGLQIGTRELEEMGAKFCVGLLRLKRLTSPLEYSLPSSLLDFENDLIESSCKVTSPTTYVLDEDEPRFLEEVDYSAESNDELDIELAESADYETSTQEEVLSDSDSSRTYLP</sequence>
<evidence type="ECO:0000256" key="28">
    <source>
        <dbReference type="ARBA" id="ARBA00058281"/>
    </source>
</evidence>
<keyword evidence="11" id="KW-0812">Transmembrane</keyword>
<dbReference type="GO" id="GO:0004181">
    <property type="term" value="F:metallocarboxypeptidase activity"/>
    <property type="evidence" value="ECO:0007669"/>
    <property type="project" value="InterPro"/>
</dbReference>
<dbReference type="GO" id="GO:0006508">
    <property type="term" value="P:proteolysis"/>
    <property type="evidence" value="ECO:0007669"/>
    <property type="project" value="UniProtKB-KW"/>
</dbReference>
<feature type="compositionally biased region" description="Acidic residues" evidence="32">
    <location>
        <begin position="773"/>
        <end position="785"/>
    </location>
</feature>
<evidence type="ECO:0000256" key="30">
    <source>
        <dbReference type="PROSITE-ProRule" id="PRU01379"/>
    </source>
</evidence>
<evidence type="ECO:0000256" key="16">
    <source>
        <dbReference type="ARBA" id="ARBA00022989"/>
    </source>
</evidence>
<dbReference type="CDD" id="cd06906">
    <property type="entry name" value="M14_Nna1"/>
    <property type="match status" value="1"/>
</dbReference>
<dbReference type="GO" id="GO:0005739">
    <property type="term" value="C:mitochondrion"/>
    <property type="evidence" value="ECO:0007669"/>
    <property type="project" value="UniProtKB-SubCell"/>
</dbReference>
<feature type="region of interest" description="Disordered" evidence="32">
    <location>
        <begin position="1544"/>
        <end position="1581"/>
    </location>
</feature>
<dbReference type="Pfam" id="PF25571">
    <property type="entry name" value="TPR_CCP1_N"/>
    <property type="match status" value="1"/>
</dbReference>
<dbReference type="InterPro" id="IPR026139">
    <property type="entry name" value="GOLM1/CASC4"/>
</dbReference>
<evidence type="ECO:0000256" key="17">
    <source>
        <dbReference type="ARBA" id="ARBA00023049"/>
    </source>
</evidence>
<comment type="function">
    <text evidence="28">Metallocarboxypeptidase that mediates protein deglutamylation of tubulin and non-tubulin target proteins. Catalyzes the removal of polyglutamate side chains present on the gamma-carboxyl group of glutamate residues within the C-terminal tail of alpha- and beta-tubulin. Specifically cleaves tubulin long-side-chains, while it is not able to remove the branching point glutamate. Also catalyzes the removal of polyglutamate residues from the carboxy-terminus of alpha-tubulin as well as non-tubulin proteins such as MYLK. Involved in KLF4 deglutamylation which promotes KLF4 proteasome-mediated degradation, thereby negatively regulating cell pluripotency maintenance and embryogenesis.</text>
</comment>
<evidence type="ECO:0000256" key="10">
    <source>
        <dbReference type="ARBA" id="ARBA00022670"/>
    </source>
</evidence>
<evidence type="ECO:0000256" key="1">
    <source>
        <dbReference type="ARBA" id="ARBA00001947"/>
    </source>
</evidence>
<feature type="domain" description="Peptidase M14" evidence="33">
    <location>
        <begin position="1204"/>
        <end position="1494"/>
    </location>
</feature>
<feature type="region of interest" description="Disordered" evidence="32">
    <location>
        <begin position="773"/>
        <end position="792"/>
    </location>
</feature>
<evidence type="ECO:0000256" key="32">
    <source>
        <dbReference type="SAM" id="MobiDB-lite"/>
    </source>
</evidence>
<feature type="active site" description="Proton donor/acceptor" evidence="30">
    <location>
        <position position="1458"/>
    </location>
</feature>
<evidence type="ECO:0000256" key="11">
    <source>
        <dbReference type="ARBA" id="ARBA00022692"/>
    </source>
</evidence>
<name>S7MX47_MYOBR</name>
<evidence type="ECO:0000313" key="34">
    <source>
        <dbReference type="EMBL" id="EPQ09014.1"/>
    </source>
</evidence>
<dbReference type="eggNOG" id="KOG3641">
    <property type="taxonomic scope" value="Eukaryota"/>
</dbReference>
<comment type="catalytic activity">
    <reaction evidence="24">
        <text>(L-glutamyl)(n+1)-gamma-L-glutamyl-L-glutamyl-[protein] + H2O = (L-glutamyl)(n)-gamma-L-glutamyl-L-glutamyl-[protein] + L-glutamate</text>
        <dbReference type="Rhea" id="RHEA:60004"/>
        <dbReference type="Rhea" id="RHEA-COMP:15519"/>
        <dbReference type="Rhea" id="RHEA-COMP:15675"/>
        <dbReference type="ChEBI" id="CHEBI:15377"/>
        <dbReference type="ChEBI" id="CHEBI:29985"/>
        <dbReference type="ChEBI" id="CHEBI:143623"/>
    </reaction>
    <physiologicalReaction direction="left-to-right" evidence="24">
        <dbReference type="Rhea" id="RHEA:60005"/>
    </physiologicalReaction>
</comment>
<dbReference type="Gene3D" id="1.25.10.10">
    <property type="entry name" value="Leucine-rich Repeat Variant"/>
    <property type="match status" value="1"/>
</dbReference>
<gene>
    <name evidence="34" type="ORF">D623_10034359</name>
</gene>
<evidence type="ECO:0000256" key="24">
    <source>
        <dbReference type="ARBA" id="ARBA00029302"/>
    </source>
</evidence>
<evidence type="ECO:0000256" key="12">
    <source>
        <dbReference type="ARBA" id="ARBA00022723"/>
    </source>
</evidence>
<comment type="subunit">
    <text evidence="29">Interacts with MYLK.</text>
</comment>
<keyword evidence="16" id="KW-1133">Transmembrane helix</keyword>
<dbReference type="InterPro" id="IPR033852">
    <property type="entry name" value="CBPC1/4"/>
</dbReference>
<evidence type="ECO:0000256" key="26">
    <source>
        <dbReference type="ARBA" id="ARBA00043068"/>
    </source>
</evidence>
<dbReference type="InterPro" id="IPR050821">
    <property type="entry name" value="Cytosolic_carboxypeptidase"/>
</dbReference>
<evidence type="ECO:0000256" key="25">
    <source>
        <dbReference type="ARBA" id="ARBA00041044"/>
    </source>
</evidence>
<dbReference type="InterPro" id="IPR016024">
    <property type="entry name" value="ARM-type_fold"/>
</dbReference>
<comment type="similarity">
    <text evidence="6 30">Belongs to the peptidase M14 family.</text>
</comment>
<evidence type="ECO:0000256" key="14">
    <source>
        <dbReference type="ARBA" id="ARBA00022833"/>
    </source>
</evidence>
<dbReference type="Gene3D" id="3.40.630.10">
    <property type="entry name" value="Zn peptidases"/>
    <property type="match status" value="1"/>
</dbReference>
<proteinExistence type="inferred from homology"/>
<keyword evidence="18 31" id="KW-0175">Coiled coil</keyword>
<feature type="compositionally biased region" description="Polar residues" evidence="32">
    <location>
        <begin position="297"/>
        <end position="311"/>
    </location>
</feature>
<keyword evidence="8" id="KW-0963">Cytoplasm</keyword>
<evidence type="ECO:0000256" key="9">
    <source>
        <dbReference type="ARBA" id="ARBA00022645"/>
    </source>
</evidence>
<evidence type="ECO:0000256" key="19">
    <source>
        <dbReference type="ARBA" id="ARBA00023128"/>
    </source>
</evidence>
<dbReference type="InterPro" id="IPR011989">
    <property type="entry name" value="ARM-like"/>
</dbReference>
<dbReference type="Proteomes" id="UP000052978">
    <property type="component" value="Unassembled WGS sequence"/>
</dbReference>
<dbReference type="FunFam" id="3.40.630.10:FF:000024">
    <property type="entry name" value="ATP/GTP binding protein 1"/>
    <property type="match status" value="1"/>
</dbReference>